<evidence type="ECO:0000313" key="3">
    <source>
        <dbReference type="EMBL" id="KGC10500.1"/>
    </source>
</evidence>
<dbReference type="EMBL" id="JPGG01000018">
    <property type="protein sequence ID" value="KGC09618.1"/>
    <property type="molecule type" value="Genomic_DNA"/>
</dbReference>
<feature type="compositionally biased region" description="Basic and acidic residues" evidence="1">
    <location>
        <begin position="54"/>
        <end position="82"/>
    </location>
</feature>
<evidence type="ECO:0000313" key="4">
    <source>
        <dbReference type="Proteomes" id="UP000029590"/>
    </source>
</evidence>
<sequence>MQTAENAAPEGTNATPASQPETAHQPAETSTVPGTEQTPAAAAPEAPAAPKNDWVQRRIDQLTREKHEAIRRAEAAEARGRQPDGGQPAASAPAGSASSNLTPDQIREEARRLVEQDKFNDACNRVFDAGKAEFGAAWDSSLRTFQLLGGASQEFLEAVTAMDGGHKVLQHLGQNPDVAERVLSLSPLRMALELARLETTVGQAKPAPVSQAPAPINPVGGRSAPVEPDEYATTADYIAARKRARNNRS</sequence>
<proteinExistence type="predicted"/>
<dbReference type="KEGG" id="bgo:BM43_3052"/>
<feature type="region of interest" description="Disordered" evidence="1">
    <location>
        <begin position="1"/>
        <end position="107"/>
    </location>
</feature>
<feature type="compositionally biased region" description="Polar residues" evidence="1">
    <location>
        <begin position="12"/>
        <end position="38"/>
    </location>
</feature>
<evidence type="ECO:0000313" key="2">
    <source>
        <dbReference type="EMBL" id="KGC09618.1"/>
    </source>
</evidence>
<organism evidence="3 4">
    <name type="scientific">Burkholderia gladioli</name>
    <name type="common">Pseudomonas marginata</name>
    <name type="synonym">Phytomonas marginata</name>
    <dbReference type="NCBI Taxonomy" id="28095"/>
    <lineage>
        <taxon>Bacteria</taxon>
        <taxon>Pseudomonadati</taxon>
        <taxon>Pseudomonadota</taxon>
        <taxon>Betaproteobacteria</taxon>
        <taxon>Burkholderiales</taxon>
        <taxon>Burkholderiaceae</taxon>
        <taxon>Burkholderia</taxon>
    </lineage>
</organism>
<accession>A0AAW3EUE2</accession>
<dbReference type="Proteomes" id="UP000029590">
    <property type="component" value="Unassembled WGS sequence"/>
</dbReference>
<dbReference type="EMBL" id="JPGG01000018">
    <property type="protein sequence ID" value="KGC10500.1"/>
    <property type="molecule type" value="Genomic_DNA"/>
</dbReference>
<feature type="compositionally biased region" description="Low complexity" evidence="1">
    <location>
        <begin position="84"/>
        <end position="99"/>
    </location>
</feature>
<feature type="region of interest" description="Disordered" evidence="1">
    <location>
        <begin position="203"/>
        <end position="232"/>
    </location>
</feature>
<reference evidence="3 4" key="1">
    <citation type="submission" date="2014-04" db="EMBL/GenBank/DDBJ databases">
        <authorList>
            <person name="Bishop-Lilly K.A."/>
            <person name="Broomall S.M."/>
            <person name="Chain P.S."/>
            <person name="Chertkov O."/>
            <person name="Coyne S.R."/>
            <person name="Daligault H.E."/>
            <person name="Davenport K.W."/>
            <person name="Erkkila T."/>
            <person name="Frey K.G."/>
            <person name="Gibbons H.S."/>
            <person name="Gu W."/>
            <person name="Jaissle J."/>
            <person name="Johnson S.L."/>
            <person name="Koroleva G.I."/>
            <person name="Ladner J.T."/>
            <person name="Lo C.-C."/>
            <person name="Minogue T.D."/>
            <person name="Munk C."/>
            <person name="Palacios G.F."/>
            <person name="Redden C.L."/>
            <person name="Rosenzweig C.N."/>
            <person name="Scholz M.B."/>
            <person name="Teshima H."/>
            <person name="Xu Y."/>
        </authorList>
    </citation>
    <scope>NUCLEOTIDE SEQUENCE [LARGE SCALE GENOMIC DNA]</scope>
    <source>
        <strain evidence="4">gladioli</strain>
        <strain evidence="3">Gladioli</strain>
    </source>
</reference>
<dbReference type="AlphaFoldDB" id="A0AAW3EUE2"/>
<protein>
    <recommendedName>
        <fullName evidence="5">Scaffolding protein</fullName>
    </recommendedName>
</protein>
<feature type="compositionally biased region" description="Low complexity" evidence="1">
    <location>
        <begin position="39"/>
        <end position="50"/>
    </location>
</feature>
<dbReference type="RefSeq" id="WP_036051789.1">
    <property type="nucleotide sequence ID" value="NZ_CADEVY010000006.1"/>
</dbReference>
<comment type="caution">
    <text evidence="3">The sequence shown here is derived from an EMBL/GenBank/DDBJ whole genome shotgun (WGS) entry which is preliminary data.</text>
</comment>
<evidence type="ECO:0000256" key="1">
    <source>
        <dbReference type="SAM" id="MobiDB-lite"/>
    </source>
</evidence>
<gene>
    <name evidence="2" type="ORF">DM48_5792</name>
    <name evidence="3" type="ORF">DM48_5844</name>
</gene>
<evidence type="ECO:0008006" key="5">
    <source>
        <dbReference type="Google" id="ProtNLM"/>
    </source>
</evidence>
<name>A0AAW3EUE2_BURGA</name>